<keyword evidence="2" id="KW-0645">Protease</keyword>
<proteinExistence type="inferred from homology"/>
<evidence type="ECO:0000256" key="7">
    <source>
        <dbReference type="ARBA" id="ARBA00023239"/>
    </source>
</evidence>
<evidence type="ECO:0000256" key="1">
    <source>
        <dbReference type="ARBA" id="ARBA00008136"/>
    </source>
</evidence>
<dbReference type="PANTHER" id="PTHR13604">
    <property type="entry name" value="DC12-RELATED"/>
    <property type="match status" value="1"/>
</dbReference>
<dbReference type="GO" id="GO:0016829">
    <property type="term" value="F:lyase activity"/>
    <property type="evidence" value="ECO:0007669"/>
    <property type="project" value="UniProtKB-KW"/>
</dbReference>
<dbReference type="GO" id="GO:0006508">
    <property type="term" value="P:proteolysis"/>
    <property type="evidence" value="ECO:0007669"/>
    <property type="project" value="UniProtKB-KW"/>
</dbReference>
<gene>
    <name evidence="8" type="primary">yedK_7</name>
    <name evidence="8" type="ORF">SDC9_71464</name>
</gene>
<dbReference type="Gene3D" id="3.90.1680.10">
    <property type="entry name" value="SOS response associated peptidase-like"/>
    <property type="match status" value="1"/>
</dbReference>
<evidence type="ECO:0000256" key="4">
    <source>
        <dbReference type="ARBA" id="ARBA00022801"/>
    </source>
</evidence>
<evidence type="ECO:0000256" key="2">
    <source>
        <dbReference type="ARBA" id="ARBA00022670"/>
    </source>
</evidence>
<name>A0A644Y8U0_9ZZZZ</name>
<dbReference type="GO" id="GO:0003697">
    <property type="term" value="F:single-stranded DNA binding"/>
    <property type="evidence" value="ECO:0007669"/>
    <property type="project" value="InterPro"/>
</dbReference>
<accession>A0A644Y8U0</accession>
<evidence type="ECO:0000256" key="3">
    <source>
        <dbReference type="ARBA" id="ARBA00022763"/>
    </source>
</evidence>
<keyword evidence="3" id="KW-0227">DNA damage</keyword>
<dbReference type="Pfam" id="PF02586">
    <property type="entry name" value="SRAP"/>
    <property type="match status" value="1"/>
</dbReference>
<organism evidence="8">
    <name type="scientific">bioreactor metagenome</name>
    <dbReference type="NCBI Taxonomy" id="1076179"/>
    <lineage>
        <taxon>unclassified sequences</taxon>
        <taxon>metagenomes</taxon>
        <taxon>ecological metagenomes</taxon>
    </lineage>
</organism>
<dbReference type="GO" id="GO:0106300">
    <property type="term" value="P:protein-DNA covalent cross-linking repair"/>
    <property type="evidence" value="ECO:0007669"/>
    <property type="project" value="InterPro"/>
</dbReference>
<evidence type="ECO:0000256" key="5">
    <source>
        <dbReference type="ARBA" id="ARBA00023124"/>
    </source>
</evidence>
<keyword evidence="7" id="KW-0456">Lyase</keyword>
<comment type="caution">
    <text evidence="8">The sequence shown here is derived from an EMBL/GenBank/DDBJ whole genome shotgun (WGS) entry which is preliminary data.</text>
</comment>
<keyword evidence="5" id="KW-0190">Covalent protein-DNA linkage</keyword>
<reference evidence="8" key="1">
    <citation type="submission" date="2019-08" db="EMBL/GenBank/DDBJ databases">
        <authorList>
            <person name="Kucharzyk K."/>
            <person name="Murdoch R.W."/>
            <person name="Higgins S."/>
            <person name="Loffler F."/>
        </authorList>
    </citation>
    <scope>NUCLEOTIDE SEQUENCE</scope>
</reference>
<evidence type="ECO:0000256" key="6">
    <source>
        <dbReference type="ARBA" id="ARBA00023125"/>
    </source>
</evidence>
<evidence type="ECO:0000313" key="8">
    <source>
        <dbReference type="EMBL" id="MPM24975.1"/>
    </source>
</evidence>
<dbReference type="SUPFAM" id="SSF143081">
    <property type="entry name" value="BB1717-like"/>
    <property type="match status" value="1"/>
</dbReference>
<dbReference type="AlphaFoldDB" id="A0A644Y8U0"/>
<dbReference type="PANTHER" id="PTHR13604:SF0">
    <property type="entry name" value="ABASIC SITE PROCESSING PROTEIN HMCES"/>
    <property type="match status" value="1"/>
</dbReference>
<comment type="similarity">
    <text evidence="1">Belongs to the SOS response-associated peptidase family.</text>
</comment>
<protein>
    <submittedName>
        <fullName evidence="8">Putative SOS response-associated peptidase YedK</fullName>
        <ecNumber evidence="8">3.4.-.-</ecNumber>
    </submittedName>
</protein>
<dbReference type="GO" id="GO:0008233">
    <property type="term" value="F:peptidase activity"/>
    <property type="evidence" value="ECO:0007669"/>
    <property type="project" value="UniProtKB-KW"/>
</dbReference>
<dbReference type="EC" id="3.4.-.-" evidence="8"/>
<sequence length="219" mass="24996">MCGRFTANVKKKDLEEEWNLAVPPEFRPRYNIAPSQVVGVITNADPGSLSLLQWGLIPSWAKDPSIGNKMINARVESLHEKPSFRKLVKSSRCLVPATSWFEWMQDKNRQPFVIRPKDVPLFALAGLWDTWSDENGINVNTFTIITTNSAQDISHIHERMPLVVPKELQHDWLSGKAEPAVVAEKSGQLRFEFYPVSSRVNNPKNDDEKLLDEFRETLL</sequence>
<dbReference type="InterPro" id="IPR003738">
    <property type="entry name" value="SRAP"/>
</dbReference>
<dbReference type="EMBL" id="VSSQ01004385">
    <property type="protein sequence ID" value="MPM24975.1"/>
    <property type="molecule type" value="Genomic_DNA"/>
</dbReference>
<keyword evidence="6" id="KW-0238">DNA-binding</keyword>
<keyword evidence="4 8" id="KW-0378">Hydrolase</keyword>
<dbReference type="InterPro" id="IPR036590">
    <property type="entry name" value="SRAP-like"/>
</dbReference>